<dbReference type="GO" id="GO:0008964">
    <property type="term" value="F:phosphoenolpyruvate carboxylase activity"/>
    <property type="evidence" value="ECO:0007669"/>
    <property type="project" value="InterPro"/>
</dbReference>
<comment type="caution">
    <text evidence="1">The sequence shown here is derived from an EMBL/GenBank/DDBJ whole genome shotgun (WGS) entry which is preliminary data.</text>
</comment>
<dbReference type="InterPro" id="IPR021135">
    <property type="entry name" value="PEP_COase"/>
</dbReference>
<organism evidence="1 2">
    <name type="scientific">Trifolium medium</name>
    <dbReference type="NCBI Taxonomy" id="97028"/>
    <lineage>
        <taxon>Eukaryota</taxon>
        <taxon>Viridiplantae</taxon>
        <taxon>Streptophyta</taxon>
        <taxon>Embryophyta</taxon>
        <taxon>Tracheophyta</taxon>
        <taxon>Spermatophyta</taxon>
        <taxon>Magnoliopsida</taxon>
        <taxon>eudicotyledons</taxon>
        <taxon>Gunneridae</taxon>
        <taxon>Pentapetalae</taxon>
        <taxon>rosids</taxon>
        <taxon>fabids</taxon>
        <taxon>Fabales</taxon>
        <taxon>Fabaceae</taxon>
        <taxon>Papilionoideae</taxon>
        <taxon>50 kb inversion clade</taxon>
        <taxon>NPAAA clade</taxon>
        <taxon>Hologalegina</taxon>
        <taxon>IRL clade</taxon>
        <taxon>Trifolieae</taxon>
        <taxon>Trifolium</taxon>
    </lineage>
</organism>
<dbReference type="GO" id="GO:0005829">
    <property type="term" value="C:cytosol"/>
    <property type="evidence" value="ECO:0007669"/>
    <property type="project" value="TreeGrafter"/>
</dbReference>
<protein>
    <submittedName>
        <fullName evidence="1">Phosphoenolpyruvate carboxylase 4-like</fullName>
    </submittedName>
</protein>
<keyword evidence="2" id="KW-1185">Reference proteome</keyword>
<name>A0A392P9L4_9FABA</name>
<reference evidence="1 2" key="1">
    <citation type="journal article" date="2018" name="Front. Plant Sci.">
        <title>Red Clover (Trifolium pratense) and Zigzag Clover (T. medium) - A Picture of Genomic Similarities and Differences.</title>
        <authorList>
            <person name="Dluhosova J."/>
            <person name="Istvanek J."/>
            <person name="Nedelnik J."/>
            <person name="Repkova J."/>
        </authorList>
    </citation>
    <scope>NUCLEOTIDE SEQUENCE [LARGE SCALE GENOMIC DNA]</scope>
    <source>
        <strain evidence="2">cv. 10/8</strain>
        <tissue evidence="1">Leaf</tissue>
    </source>
</reference>
<dbReference type="GO" id="GO:0015977">
    <property type="term" value="P:carbon fixation"/>
    <property type="evidence" value="ECO:0007669"/>
    <property type="project" value="InterPro"/>
</dbReference>
<proteinExistence type="predicted"/>
<feature type="non-terminal residue" evidence="1">
    <location>
        <position position="107"/>
    </location>
</feature>
<dbReference type="PANTHER" id="PTHR30523">
    <property type="entry name" value="PHOSPHOENOLPYRUVATE CARBOXYLASE"/>
    <property type="match status" value="1"/>
</dbReference>
<keyword evidence="1" id="KW-0670">Pyruvate</keyword>
<dbReference type="InterPro" id="IPR015813">
    <property type="entry name" value="Pyrv/PenolPyrv_kinase-like_dom"/>
</dbReference>
<dbReference type="Pfam" id="PF00311">
    <property type="entry name" value="PEPcase"/>
    <property type="match status" value="1"/>
</dbReference>
<evidence type="ECO:0000313" key="1">
    <source>
        <dbReference type="EMBL" id="MCI08179.1"/>
    </source>
</evidence>
<dbReference type="Proteomes" id="UP000265520">
    <property type="component" value="Unassembled WGS sequence"/>
</dbReference>
<dbReference type="EMBL" id="LXQA010068019">
    <property type="protein sequence ID" value="MCI08179.1"/>
    <property type="molecule type" value="Genomic_DNA"/>
</dbReference>
<dbReference type="PANTHER" id="PTHR30523:SF6">
    <property type="entry name" value="PHOSPHOENOLPYRUVATE CARBOXYLASE"/>
    <property type="match status" value="1"/>
</dbReference>
<accession>A0A392P9L4</accession>
<dbReference type="SUPFAM" id="SSF51621">
    <property type="entry name" value="Phosphoenolpyruvate/pyruvate domain"/>
    <property type="match status" value="1"/>
</dbReference>
<dbReference type="Gene3D" id="1.20.1440.90">
    <property type="entry name" value="Phosphoenolpyruvate/pyruvate domain"/>
    <property type="match status" value="1"/>
</dbReference>
<dbReference type="AlphaFoldDB" id="A0A392P9L4"/>
<dbReference type="GO" id="GO:0006099">
    <property type="term" value="P:tricarboxylic acid cycle"/>
    <property type="evidence" value="ECO:0007669"/>
    <property type="project" value="InterPro"/>
</dbReference>
<evidence type="ECO:0000313" key="2">
    <source>
        <dbReference type="Proteomes" id="UP000265520"/>
    </source>
</evidence>
<sequence>MQSCGAGVLADGRLADLIRRVATFGMVLMKLDLRQESGRHAETLDAITKYLDLGTYSEWDEEKKLDFLTKELKGKRPLVPPNIEVSPDVKEVLDTFRIAAELGSDSL</sequence>